<evidence type="ECO:0000313" key="12">
    <source>
        <dbReference type="EMBL" id="KAK7486554.1"/>
    </source>
</evidence>
<evidence type="ECO:0000256" key="9">
    <source>
        <dbReference type="SAM" id="MobiDB-lite"/>
    </source>
</evidence>
<dbReference type="SMART" id="SM00382">
    <property type="entry name" value="AAA"/>
    <property type="match status" value="1"/>
</dbReference>
<evidence type="ECO:0000256" key="1">
    <source>
        <dbReference type="ARBA" id="ARBA00004141"/>
    </source>
</evidence>
<dbReference type="InterPro" id="IPR003439">
    <property type="entry name" value="ABC_transporter-like_ATP-bd"/>
</dbReference>
<feature type="transmembrane region" description="Helical" evidence="10">
    <location>
        <begin position="849"/>
        <end position="868"/>
    </location>
</feature>
<protein>
    <recommendedName>
        <fullName evidence="11">ABC transporter domain-containing protein</fullName>
    </recommendedName>
</protein>
<dbReference type="Pfam" id="PF00005">
    <property type="entry name" value="ABC_tran"/>
    <property type="match status" value="1"/>
</dbReference>
<gene>
    <name evidence="12" type="ORF">BaRGS_00022220</name>
</gene>
<dbReference type="GO" id="GO:0016020">
    <property type="term" value="C:membrane"/>
    <property type="evidence" value="ECO:0007669"/>
    <property type="project" value="UniProtKB-SubCell"/>
</dbReference>
<comment type="caution">
    <text evidence="12">The sequence shown here is derived from an EMBL/GenBank/DDBJ whole genome shotgun (WGS) entry which is preliminary data.</text>
</comment>
<dbReference type="FunFam" id="3.40.50.300:FF:000298">
    <property type="entry name" value="ATP-binding cassette sub-family A member 12"/>
    <property type="match status" value="1"/>
</dbReference>
<dbReference type="SUPFAM" id="SSF52540">
    <property type="entry name" value="P-loop containing nucleoside triphosphate hydrolases"/>
    <property type="match status" value="1"/>
</dbReference>
<feature type="transmembrane region" description="Helical" evidence="10">
    <location>
        <begin position="380"/>
        <end position="401"/>
    </location>
</feature>
<keyword evidence="6" id="KW-0067">ATP-binding</keyword>
<evidence type="ECO:0000256" key="6">
    <source>
        <dbReference type="ARBA" id="ARBA00022840"/>
    </source>
</evidence>
<evidence type="ECO:0000313" key="13">
    <source>
        <dbReference type="Proteomes" id="UP001519460"/>
    </source>
</evidence>
<keyword evidence="3 10" id="KW-0812">Transmembrane</keyword>
<dbReference type="Pfam" id="PF12698">
    <property type="entry name" value="ABC2_membrane_3"/>
    <property type="match status" value="2"/>
</dbReference>
<dbReference type="InterPro" id="IPR013525">
    <property type="entry name" value="ABC2_TM"/>
</dbReference>
<feature type="region of interest" description="Disordered" evidence="9">
    <location>
        <begin position="430"/>
        <end position="450"/>
    </location>
</feature>
<proteinExistence type="predicted"/>
<dbReference type="PANTHER" id="PTHR19229:SF250">
    <property type="entry name" value="ABC TRANSPORTER DOMAIN-CONTAINING PROTEIN-RELATED"/>
    <property type="match status" value="1"/>
</dbReference>
<keyword evidence="2" id="KW-0813">Transport</keyword>
<feature type="non-terminal residue" evidence="12">
    <location>
        <position position="1"/>
    </location>
</feature>
<feature type="transmembrane region" description="Helical" evidence="10">
    <location>
        <begin position="1114"/>
        <end position="1137"/>
    </location>
</feature>
<keyword evidence="13" id="KW-1185">Reference proteome</keyword>
<evidence type="ECO:0000256" key="8">
    <source>
        <dbReference type="ARBA" id="ARBA00023136"/>
    </source>
</evidence>
<comment type="subcellular location">
    <subcellularLocation>
        <location evidence="1">Membrane</location>
        <topology evidence="1">Multi-pass membrane protein</topology>
    </subcellularLocation>
</comment>
<evidence type="ECO:0000256" key="3">
    <source>
        <dbReference type="ARBA" id="ARBA00022692"/>
    </source>
</evidence>
<keyword evidence="8 10" id="KW-0472">Membrane</keyword>
<keyword evidence="7 10" id="KW-1133">Transmembrane helix</keyword>
<evidence type="ECO:0000256" key="7">
    <source>
        <dbReference type="ARBA" id="ARBA00022989"/>
    </source>
</evidence>
<dbReference type="CDD" id="cd03263">
    <property type="entry name" value="ABC_subfamily_A"/>
    <property type="match status" value="1"/>
</dbReference>
<feature type="transmembrane region" description="Helical" evidence="10">
    <location>
        <begin position="1143"/>
        <end position="1165"/>
    </location>
</feature>
<feature type="compositionally biased region" description="Polar residues" evidence="9">
    <location>
        <begin position="435"/>
        <end position="444"/>
    </location>
</feature>
<keyword evidence="5" id="KW-0547">Nucleotide-binding</keyword>
<evidence type="ECO:0000256" key="10">
    <source>
        <dbReference type="SAM" id="Phobius"/>
    </source>
</evidence>
<dbReference type="AlphaFoldDB" id="A0ABD0KHD2"/>
<dbReference type="InterPro" id="IPR026082">
    <property type="entry name" value="ABCA"/>
</dbReference>
<sequence>AIVVSDVKTPTLYAPLSLQDSQAWTALNHTGARILYAPNTRLVNNVMADVENSFMVDNLSVSVMGFPSEDDLTVWYRLYNNDLELFPFAVVFDNMESATTLPSHVTYKLRPRSGEKDKWRTRFVFNLYQGMTPRNAKKDLYYNQSFLYTQRIVDEALIRQWAPSGLSVDEWAIQRIPFPPYIDDAMTEVLQQYLPTILMLSFILSVIIMSKNIVQEKELQLKESMKLMGLSAAAHWTAWFVQFFIYLVVVCIIYTLFMSIGVGGKEAVLVFSDPSVVLVFLLLYSVCIISYCFFISTLVNKANVAAAVGGILFFAIFFPFFFLEPRYEDLTLQDKLGACVLFNMAMAYGIKTIGLYEGTGEGAQWDSFTEPASVDDNFSLLHAMLMLIVDTIIFFILTWYIDNVHPGAYGVPRPWYFPFQASYWRGGGKGKASSGDESSNSTTDAHFEREPTGLPVGIRMVHLRKEFAKNKVAVQDSTLTMYEGQVTVLLGHNGAGKTTTMSMLTGFLPPTSGTAYVNGYDIRTDINSVRNNLGLCPQHNILFETLTVDEHLTFFARLKGCPKKEVAREVEAMAKEVGLESKRKAYAGTLSGGQKRKLSVGIALIWGSKIVIFDEPTSGMDPAARRQTWDVLQKHRAGRTVLLSTHFMDEADLLGDRIAIMAEGVVKCYGTSMFLKKLYGAGYHLVIVKGPNCDVDAVTAAVQREISAAELEAEVGAELSYLLPEDQVSKFPKLFEMIETQEKKLGLTSFGVSATTMEEVFLKVGASGFTEEIDTLSAHSVTENNIAGAKTTVFTNPSFSDGDSQNPTMSNAVLSVEDGYQRLTGFDVDLSRFYGMFMKKAIHTFRNRVISAVQLAMPVIFTIIALLVDKVKPKDGSEPPRTLTLDMFDGTISSYSTGLSPSVLSQAIGANYTTLFSGDDEFREINRTKYQDINQYFLNQADDVGLFTYLKKVVMGADFEPGNGTSGLAATAWYSGQPYHAMPTALAYLMNGLARQVTGDVDKNITTISHPMPKDQQAAAKDTLAQAQMLGFSIGYSMLFGMAFLTSSFSYFLIRERQCGAKHVQVVSGVGPFAFWLASFAWDMVNYLIPCLALLVVFAAFQVDAYTEDDNMGLVFLLLVVFGMGVIPFTYILQFIFVTPATGFVVIVVISIVSGMFTMLTVVILRIPSVHLSDVAETLDWIFMVVFPHYSVGSGLSNFYVNHIDLKTCFTPEKGFIPAQLCPDPTHTNPCCKGET</sequence>
<evidence type="ECO:0000256" key="2">
    <source>
        <dbReference type="ARBA" id="ARBA00022448"/>
    </source>
</evidence>
<dbReference type="PROSITE" id="PS00211">
    <property type="entry name" value="ABC_TRANSPORTER_1"/>
    <property type="match status" value="1"/>
</dbReference>
<dbReference type="InterPro" id="IPR027417">
    <property type="entry name" value="P-loop_NTPase"/>
</dbReference>
<name>A0ABD0KHD2_9CAEN</name>
<dbReference type="PANTHER" id="PTHR19229">
    <property type="entry name" value="ATP-BINDING CASSETTE TRANSPORTER SUBFAMILY A ABCA"/>
    <property type="match status" value="1"/>
</dbReference>
<reference evidence="12 13" key="1">
    <citation type="journal article" date="2023" name="Sci. Data">
        <title>Genome assembly of the Korean intertidal mud-creeper Batillaria attramentaria.</title>
        <authorList>
            <person name="Patra A.K."/>
            <person name="Ho P.T."/>
            <person name="Jun S."/>
            <person name="Lee S.J."/>
            <person name="Kim Y."/>
            <person name="Won Y.J."/>
        </authorList>
    </citation>
    <scope>NUCLEOTIDE SEQUENCE [LARGE SCALE GENOMIC DNA]</scope>
    <source>
        <strain evidence="12">Wonlab-2016</strain>
    </source>
</reference>
<evidence type="ECO:0000256" key="5">
    <source>
        <dbReference type="ARBA" id="ARBA00022741"/>
    </source>
</evidence>
<feature type="transmembrane region" description="Helical" evidence="10">
    <location>
        <begin position="235"/>
        <end position="257"/>
    </location>
</feature>
<dbReference type="InterPro" id="IPR003593">
    <property type="entry name" value="AAA+_ATPase"/>
</dbReference>
<organism evidence="12 13">
    <name type="scientific">Batillaria attramentaria</name>
    <dbReference type="NCBI Taxonomy" id="370345"/>
    <lineage>
        <taxon>Eukaryota</taxon>
        <taxon>Metazoa</taxon>
        <taxon>Spiralia</taxon>
        <taxon>Lophotrochozoa</taxon>
        <taxon>Mollusca</taxon>
        <taxon>Gastropoda</taxon>
        <taxon>Caenogastropoda</taxon>
        <taxon>Sorbeoconcha</taxon>
        <taxon>Cerithioidea</taxon>
        <taxon>Batillariidae</taxon>
        <taxon>Batillaria</taxon>
    </lineage>
</organism>
<dbReference type="InterPro" id="IPR017871">
    <property type="entry name" value="ABC_transporter-like_CS"/>
</dbReference>
<evidence type="ECO:0000259" key="11">
    <source>
        <dbReference type="PROSITE" id="PS50893"/>
    </source>
</evidence>
<feature type="transmembrane region" description="Helical" evidence="10">
    <location>
        <begin position="1029"/>
        <end position="1052"/>
    </location>
</feature>
<dbReference type="GO" id="GO:0005524">
    <property type="term" value="F:ATP binding"/>
    <property type="evidence" value="ECO:0007669"/>
    <property type="project" value="UniProtKB-KW"/>
</dbReference>
<dbReference type="EMBL" id="JACVVK020000177">
    <property type="protein sequence ID" value="KAK7486554.1"/>
    <property type="molecule type" value="Genomic_DNA"/>
</dbReference>
<feature type="transmembrane region" description="Helical" evidence="10">
    <location>
        <begin position="1087"/>
        <end position="1107"/>
    </location>
</feature>
<dbReference type="Proteomes" id="UP001519460">
    <property type="component" value="Unassembled WGS sequence"/>
</dbReference>
<feature type="transmembrane region" description="Helical" evidence="10">
    <location>
        <begin position="277"/>
        <end position="295"/>
    </location>
</feature>
<feature type="transmembrane region" description="Helical" evidence="10">
    <location>
        <begin position="302"/>
        <end position="322"/>
    </location>
</feature>
<accession>A0ABD0KHD2</accession>
<dbReference type="Gene3D" id="3.40.50.300">
    <property type="entry name" value="P-loop containing nucleotide triphosphate hydrolases"/>
    <property type="match status" value="1"/>
</dbReference>
<evidence type="ECO:0000256" key="4">
    <source>
        <dbReference type="ARBA" id="ARBA00022737"/>
    </source>
</evidence>
<dbReference type="PROSITE" id="PS50893">
    <property type="entry name" value="ABC_TRANSPORTER_2"/>
    <property type="match status" value="1"/>
</dbReference>
<feature type="domain" description="ABC transporter" evidence="11">
    <location>
        <begin position="458"/>
        <end position="688"/>
    </location>
</feature>
<keyword evidence="4" id="KW-0677">Repeat</keyword>
<feature type="transmembrane region" description="Helical" evidence="10">
    <location>
        <begin position="193"/>
        <end position="214"/>
    </location>
</feature>